<evidence type="ECO:0000256" key="6">
    <source>
        <dbReference type="ARBA" id="ARBA00022676"/>
    </source>
</evidence>
<dbReference type="Gene3D" id="3.40.50.2000">
    <property type="entry name" value="Glycogen Phosphorylase B"/>
    <property type="match status" value="2"/>
</dbReference>
<dbReference type="InterPro" id="IPR001830">
    <property type="entry name" value="Glyco_trans_20"/>
</dbReference>
<evidence type="ECO:0000256" key="3">
    <source>
        <dbReference type="ARBA" id="ARBA00011881"/>
    </source>
</evidence>
<dbReference type="NCBIfam" id="TIGR02400">
    <property type="entry name" value="trehalose_OtsA"/>
    <property type="match status" value="1"/>
</dbReference>
<dbReference type="GO" id="GO:0003825">
    <property type="term" value="F:alpha,alpha-trehalose-phosphate synthase (UDP-forming) activity"/>
    <property type="evidence" value="ECO:0007669"/>
    <property type="project" value="UniProtKB-UniRule"/>
</dbReference>
<evidence type="ECO:0000313" key="10">
    <source>
        <dbReference type="EMBL" id="MCB8880374.1"/>
    </source>
</evidence>
<dbReference type="EMBL" id="JAESVA010000003">
    <property type="protein sequence ID" value="MCB8880374.1"/>
    <property type="molecule type" value="Genomic_DNA"/>
</dbReference>
<evidence type="ECO:0000313" key="11">
    <source>
        <dbReference type="Proteomes" id="UP000721844"/>
    </source>
</evidence>
<evidence type="ECO:0000256" key="4">
    <source>
        <dbReference type="ARBA" id="ARBA00012538"/>
    </source>
</evidence>
<evidence type="ECO:0000256" key="2">
    <source>
        <dbReference type="ARBA" id="ARBA00008799"/>
    </source>
</evidence>
<dbReference type="RefSeq" id="WP_227307018.1">
    <property type="nucleotide sequence ID" value="NZ_JAESVA010000003.1"/>
</dbReference>
<dbReference type="AlphaFoldDB" id="A0A963Z0P3"/>
<comment type="function">
    <text evidence="9">Probably involved in the osmoprotection via the biosynthesis of trehalose. Catalyzes the transfer of glucose from UDP-alpha-D-glucose (UDP-Glc) to D-glucose 6-phosphate (Glc-6-P) to form trehalose-6-phosphate. Acts with retention of the anomeric configuration of the UDP-sugar donor.</text>
</comment>
<dbReference type="FunFam" id="3.40.50.2000:FF:000024">
    <property type="entry name" value="Trehalose-6-phosphate synthase"/>
    <property type="match status" value="1"/>
</dbReference>
<sequence length="482" mass="53768">MDETIFGRALTELRDVAAGSLAQAETGRLIVVSNRVAPIEEGQPTAGGLAAGVLDALQTMGGLWIGWSGEISAEGSRILPEKQKGKIRLQTLDFAEADYQQYYRGFANSALWPVLHYRSALARFSRSDYAGYRRVNELFANAVADALAPQDVVWAHDYHLLGLAAALREKGITNRLGIFLHTPFPAAAVFMTIPVHADLARALCQYDLIGFQTESDRRAFEDYVLREADGHLLPGRALMAFGRVVRTGVYPIGVQTEEIREQAEPPADCPQMARLHRSIGESKLIISVDRLDYSKGLNERFLAYERFLEQNESRRGSVTFLQIAPPSRSDVETYREIRLELEREAGRINGRFAELDWTPLRYLNKGFARQMLMPMYARADIGLVTPMRDGMNLVAKEFVAAQNPIDPGVLVLSQFAGAACELKAALLVNPHDPDEIAAALERALSMPLSERRERHAEMMAVLRRNSLTVWRDRFLGDLKGRA</sequence>
<dbReference type="PANTHER" id="PTHR10788">
    <property type="entry name" value="TREHALOSE-6-PHOSPHATE SYNTHASE"/>
    <property type="match status" value="1"/>
</dbReference>
<dbReference type="Proteomes" id="UP000721844">
    <property type="component" value="Unassembled WGS sequence"/>
</dbReference>
<comment type="caution">
    <text evidence="10">The sequence shown here is derived from an EMBL/GenBank/DDBJ whole genome shotgun (WGS) entry which is preliminary data.</text>
</comment>
<keyword evidence="11" id="KW-1185">Reference proteome</keyword>
<evidence type="ECO:0000256" key="8">
    <source>
        <dbReference type="ARBA" id="ARBA00048039"/>
    </source>
</evidence>
<dbReference type="EC" id="2.4.1.15" evidence="4 9"/>
<comment type="catalytic activity">
    <reaction evidence="8 9">
        <text>D-glucose 6-phosphate + UDP-alpha-D-glucose = alpha,alpha-trehalose 6-phosphate + UDP + H(+)</text>
        <dbReference type="Rhea" id="RHEA:18889"/>
        <dbReference type="ChEBI" id="CHEBI:15378"/>
        <dbReference type="ChEBI" id="CHEBI:58223"/>
        <dbReference type="ChEBI" id="CHEBI:58429"/>
        <dbReference type="ChEBI" id="CHEBI:58885"/>
        <dbReference type="ChEBI" id="CHEBI:61548"/>
        <dbReference type="EC" id="2.4.1.15"/>
    </reaction>
</comment>
<accession>A0A963Z0P3</accession>
<evidence type="ECO:0000256" key="7">
    <source>
        <dbReference type="ARBA" id="ARBA00022679"/>
    </source>
</evidence>
<dbReference type="CDD" id="cd03788">
    <property type="entry name" value="GT20_TPS"/>
    <property type="match status" value="1"/>
</dbReference>
<comment type="subunit">
    <text evidence="3 9">Homotetramer.</text>
</comment>
<gene>
    <name evidence="10" type="primary">otsA</name>
    <name evidence="10" type="ORF">ACELLULO517_09025</name>
</gene>
<evidence type="ECO:0000256" key="1">
    <source>
        <dbReference type="ARBA" id="ARBA00005199"/>
    </source>
</evidence>
<comment type="similarity">
    <text evidence="2 9">Belongs to the glycosyltransferase 20 family.</text>
</comment>
<reference evidence="10 11" key="1">
    <citation type="journal article" date="2021" name="Microorganisms">
        <title>Acidisoma silvae sp. nov. and Acidisomacellulosilytica sp. nov., Two Acidophilic Bacteria Isolated from Decaying Wood, Hydrolyzing Cellulose and Producing Poly-3-hydroxybutyrate.</title>
        <authorList>
            <person name="Mieszkin S."/>
            <person name="Pouder E."/>
            <person name="Uroz S."/>
            <person name="Simon-Colin C."/>
            <person name="Alain K."/>
        </authorList>
    </citation>
    <scope>NUCLEOTIDE SEQUENCE [LARGE SCALE GENOMIC DNA]</scope>
    <source>
        <strain evidence="10 11">HW T5.17</strain>
    </source>
</reference>
<dbReference type="SUPFAM" id="SSF53756">
    <property type="entry name" value="UDP-Glycosyltransferase/glycogen phosphorylase"/>
    <property type="match status" value="1"/>
</dbReference>
<comment type="pathway">
    <text evidence="1 9">Glycan biosynthesis; trehalose biosynthesis.</text>
</comment>
<evidence type="ECO:0000256" key="9">
    <source>
        <dbReference type="RuleBase" id="RU362045"/>
    </source>
</evidence>
<protein>
    <recommendedName>
        <fullName evidence="5 9">Trehalose-6-phosphate synthase</fullName>
        <ecNumber evidence="4 9">2.4.1.15</ecNumber>
    </recommendedName>
    <alternativeName>
        <fullName evidence="9">Osmoregulatory trehalose synthesis protein A</fullName>
    </alternativeName>
    <alternativeName>
        <fullName evidence="9">UDP-glucose-glucosephosphate glucosyltransferase</fullName>
    </alternativeName>
</protein>
<dbReference type="PANTHER" id="PTHR10788:SF106">
    <property type="entry name" value="BCDNA.GH08860"/>
    <property type="match status" value="1"/>
</dbReference>
<dbReference type="GO" id="GO:0005992">
    <property type="term" value="P:trehalose biosynthetic process"/>
    <property type="evidence" value="ECO:0007669"/>
    <property type="project" value="UniProtKB-UniRule"/>
</dbReference>
<dbReference type="Pfam" id="PF00982">
    <property type="entry name" value="Glyco_transf_20"/>
    <property type="match status" value="1"/>
</dbReference>
<evidence type="ECO:0000256" key="5">
    <source>
        <dbReference type="ARBA" id="ARBA00018539"/>
    </source>
</evidence>
<proteinExistence type="inferred from homology"/>
<organism evidence="10 11">
    <name type="scientific">Acidisoma cellulosilyticum</name>
    <dbReference type="NCBI Taxonomy" id="2802395"/>
    <lineage>
        <taxon>Bacteria</taxon>
        <taxon>Pseudomonadati</taxon>
        <taxon>Pseudomonadota</taxon>
        <taxon>Alphaproteobacteria</taxon>
        <taxon>Acetobacterales</taxon>
        <taxon>Acidocellaceae</taxon>
        <taxon>Acidisoma</taxon>
    </lineage>
</organism>
<keyword evidence="6 9" id="KW-0328">Glycosyltransferase</keyword>
<keyword evidence="7 9" id="KW-0808">Transferase</keyword>
<name>A0A963Z0P3_9PROT</name>
<dbReference type="InterPro" id="IPR012766">
    <property type="entry name" value="Trehalose_OtsA"/>
</dbReference>